<dbReference type="WBParaSite" id="Pan_g18336.t1">
    <property type="protein sequence ID" value="Pan_g18336.t1"/>
    <property type="gene ID" value="Pan_g18336"/>
</dbReference>
<name>A0A7E4V9X3_PANRE</name>
<reference evidence="2" key="1">
    <citation type="journal article" date="2013" name="Genetics">
        <title>The draft genome and transcriptome of Panagrellus redivivus are shaped by the harsh demands of a free-living lifestyle.</title>
        <authorList>
            <person name="Srinivasan J."/>
            <person name="Dillman A.R."/>
            <person name="Macchietto M.G."/>
            <person name="Heikkinen L."/>
            <person name="Lakso M."/>
            <person name="Fracchia K.M."/>
            <person name="Antoshechkin I."/>
            <person name="Mortazavi A."/>
            <person name="Wong G."/>
            <person name="Sternberg P.W."/>
        </authorList>
    </citation>
    <scope>NUCLEOTIDE SEQUENCE [LARGE SCALE GENOMIC DNA]</scope>
    <source>
        <strain evidence="2">MT8872</strain>
    </source>
</reference>
<dbReference type="Proteomes" id="UP000492821">
    <property type="component" value="Unassembled WGS sequence"/>
</dbReference>
<keyword evidence="1" id="KW-1133">Transmembrane helix</keyword>
<keyword evidence="1" id="KW-0472">Membrane</keyword>
<protein>
    <submittedName>
        <fullName evidence="3">Defensin-like protein</fullName>
    </submittedName>
</protein>
<proteinExistence type="predicted"/>
<organism evidence="2 3">
    <name type="scientific">Panagrellus redivivus</name>
    <name type="common">Microworm</name>
    <dbReference type="NCBI Taxonomy" id="6233"/>
    <lineage>
        <taxon>Eukaryota</taxon>
        <taxon>Metazoa</taxon>
        <taxon>Ecdysozoa</taxon>
        <taxon>Nematoda</taxon>
        <taxon>Chromadorea</taxon>
        <taxon>Rhabditida</taxon>
        <taxon>Tylenchina</taxon>
        <taxon>Panagrolaimomorpha</taxon>
        <taxon>Panagrolaimoidea</taxon>
        <taxon>Panagrolaimidae</taxon>
        <taxon>Panagrellus</taxon>
    </lineage>
</organism>
<feature type="transmembrane region" description="Helical" evidence="1">
    <location>
        <begin position="30"/>
        <end position="48"/>
    </location>
</feature>
<keyword evidence="1" id="KW-0812">Transmembrane</keyword>
<dbReference type="AlphaFoldDB" id="A0A7E4V9X3"/>
<evidence type="ECO:0000256" key="1">
    <source>
        <dbReference type="SAM" id="Phobius"/>
    </source>
</evidence>
<accession>A0A7E4V9X3</accession>
<sequence>MWKYFARNSPICGNKGYESAPFGIGTMIKVYILLAVLFLWASFGYASFECSVYGSLGKQAHCGKNGCLIGYGEKYCRRFKRKPPFEKPDRCGKIKFQAFESHVGCYVNCGFCGIVVANMGALKNTYDFGDLFSIEAWQQIVAVVNKCTG</sequence>
<reference evidence="3" key="2">
    <citation type="submission" date="2020-10" db="UniProtKB">
        <authorList>
            <consortium name="WormBaseParasite"/>
        </authorList>
    </citation>
    <scope>IDENTIFICATION</scope>
</reference>
<evidence type="ECO:0000313" key="2">
    <source>
        <dbReference type="Proteomes" id="UP000492821"/>
    </source>
</evidence>
<keyword evidence="2" id="KW-1185">Reference proteome</keyword>
<evidence type="ECO:0000313" key="3">
    <source>
        <dbReference type="WBParaSite" id="Pan_g18336.t1"/>
    </source>
</evidence>